<name>A0A8R1IPP2_CAEJA</name>
<sequence>MERVNGEDIWQDREIRFDVDHKNNASNKLATHLARRLDASNQHHNRMELYHGSANEDVDFGECQAWLSH</sequence>
<dbReference type="EnsemblMetazoa" id="CJA39103.1">
    <property type="protein sequence ID" value="CJA39103.1"/>
    <property type="gene ID" value="WBGene00214950"/>
</dbReference>
<evidence type="ECO:0000313" key="2">
    <source>
        <dbReference type="Proteomes" id="UP000005237"/>
    </source>
</evidence>
<reference evidence="1" key="2">
    <citation type="submission" date="2022-06" db="UniProtKB">
        <authorList>
            <consortium name="EnsemblMetazoa"/>
        </authorList>
    </citation>
    <scope>IDENTIFICATION</scope>
    <source>
        <strain evidence="1">DF5081</strain>
    </source>
</reference>
<dbReference type="Proteomes" id="UP000005237">
    <property type="component" value="Unassembled WGS sequence"/>
</dbReference>
<evidence type="ECO:0000313" key="1">
    <source>
        <dbReference type="EnsemblMetazoa" id="CJA39103.1"/>
    </source>
</evidence>
<protein>
    <submittedName>
        <fullName evidence="1">Uncharacterized protein</fullName>
    </submittedName>
</protein>
<dbReference type="AlphaFoldDB" id="A0A8R1IPP2"/>
<proteinExistence type="predicted"/>
<accession>A0A8R1IPP2</accession>
<reference evidence="2" key="1">
    <citation type="submission" date="2010-08" db="EMBL/GenBank/DDBJ databases">
        <authorList>
            <consortium name="Caenorhabditis japonica Sequencing Consortium"/>
            <person name="Wilson R.K."/>
        </authorList>
    </citation>
    <scope>NUCLEOTIDE SEQUENCE [LARGE SCALE GENOMIC DNA]</scope>
    <source>
        <strain evidence="2">DF5081</strain>
    </source>
</reference>
<keyword evidence="2" id="KW-1185">Reference proteome</keyword>
<organism evidence="1 2">
    <name type="scientific">Caenorhabditis japonica</name>
    <dbReference type="NCBI Taxonomy" id="281687"/>
    <lineage>
        <taxon>Eukaryota</taxon>
        <taxon>Metazoa</taxon>
        <taxon>Ecdysozoa</taxon>
        <taxon>Nematoda</taxon>
        <taxon>Chromadorea</taxon>
        <taxon>Rhabditida</taxon>
        <taxon>Rhabditina</taxon>
        <taxon>Rhabditomorpha</taxon>
        <taxon>Rhabditoidea</taxon>
        <taxon>Rhabditidae</taxon>
        <taxon>Peloderinae</taxon>
        <taxon>Caenorhabditis</taxon>
    </lineage>
</organism>